<dbReference type="EMBL" id="JAINDJ010000006">
    <property type="protein sequence ID" value="KAG9444151.1"/>
    <property type="molecule type" value="Genomic_DNA"/>
</dbReference>
<gene>
    <name evidence="1" type="ORF">H6P81_015491</name>
</gene>
<name>A0AAV7E8M0_ARIFI</name>
<dbReference type="AlphaFoldDB" id="A0AAV7E8M0"/>
<reference evidence="1 2" key="1">
    <citation type="submission" date="2021-07" db="EMBL/GenBank/DDBJ databases">
        <title>The Aristolochia fimbriata genome: insights into angiosperm evolution, floral development and chemical biosynthesis.</title>
        <authorList>
            <person name="Jiao Y."/>
        </authorList>
    </citation>
    <scope>NUCLEOTIDE SEQUENCE [LARGE SCALE GENOMIC DNA]</scope>
    <source>
        <strain evidence="1">IBCAS-2021</strain>
        <tissue evidence="1">Leaf</tissue>
    </source>
</reference>
<proteinExistence type="predicted"/>
<accession>A0AAV7E8M0</accession>
<sequence>MLRNLATLINVAIGSANRFAVGTHSRSAKTTKQSLSPGCTLSADGGIRLPVSFCISAESNALFAESHSHGHGRTVMAAFSEKKVESSLPGIFCPTMFACLS</sequence>
<comment type="caution">
    <text evidence="1">The sequence shown here is derived from an EMBL/GenBank/DDBJ whole genome shotgun (WGS) entry which is preliminary data.</text>
</comment>
<evidence type="ECO:0000313" key="2">
    <source>
        <dbReference type="Proteomes" id="UP000825729"/>
    </source>
</evidence>
<evidence type="ECO:0000313" key="1">
    <source>
        <dbReference type="EMBL" id="KAG9444151.1"/>
    </source>
</evidence>
<dbReference type="Proteomes" id="UP000825729">
    <property type="component" value="Unassembled WGS sequence"/>
</dbReference>
<evidence type="ECO:0008006" key="3">
    <source>
        <dbReference type="Google" id="ProtNLM"/>
    </source>
</evidence>
<protein>
    <recommendedName>
        <fullName evidence="3">Secreted protein</fullName>
    </recommendedName>
</protein>
<keyword evidence="2" id="KW-1185">Reference proteome</keyword>
<organism evidence="1 2">
    <name type="scientific">Aristolochia fimbriata</name>
    <name type="common">White veined hardy Dutchman's pipe vine</name>
    <dbReference type="NCBI Taxonomy" id="158543"/>
    <lineage>
        <taxon>Eukaryota</taxon>
        <taxon>Viridiplantae</taxon>
        <taxon>Streptophyta</taxon>
        <taxon>Embryophyta</taxon>
        <taxon>Tracheophyta</taxon>
        <taxon>Spermatophyta</taxon>
        <taxon>Magnoliopsida</taxon>
        <taxon>Magnoliidae</taxon>
        <taxon>Piperales</taxon>
        <taxon>Aristolochiaceae</taxon>
        <taxon>Aristolochia</taxon>
    </lineage>
</organism>